<organism evidence="2 3">
    <name type="scientific">Spectribacter acetivorans</name>
    <dbReference type="NCBI Taxonomy" id="3075603"/>
    <lineage>
        <taxon>Bacteria</taxon>
        <taxon>Pseudomonadati</taxon>
        <taxon>Pseudomonadota</taxon>
        <taxon>Gammaproteobacteria</taxon>
        <taxon>Salinisphaerales</taxon>
        <taxon>Salinisphaeraceae</taxon>
        <taxon>Spectribacter</taxon>
    </lineage>
</organism>
<dbReference type="Proteomes" id="UP001259982">
    <property type="component" value="Unassembled WGS sequence"/>
</dbReference>
<dbReference type="EMBL" id="JAVRHY010000001">
    <property type="protein sequence ID" value="MDT0617185.1"/>
    <property type="molecule type" value="Genomic_DNA"/>
</dbReference>
<proteinExistence type="predicted"/>
<keyword evidence="3" id="KW-1185">Reference proteome</keyword>
<protein>
    <recommendedName>
        <fullName evidence="4">DUF2993 domain-containing protein</fullName>
    </recommendedName>
</protein>
<keyword evidence="1" id="KW-1133">Transmembrane helix</keyword>
<evidence type="ECO:0000313" key="3">
    <source>
        <dbReference type="Proteomes" id="UP001259982"/>
    </source>
</evidence>
<evidence type="ECO:0000256" key="1">
    <source>
        <dbReference type="SAM" id="Phobius"/>
    </source>
</evidence>
<comment type="caution">
    <text evidence="2">The sequence shown here is derived from an EMBL/GenBank/DDBJ whole genome shotgun (WGS) entry which is preliminary data.</text>
</comment>
<feature type="transmembrane region" description="Helical" evidence="1">
    <location>
        <begin position="12"/>
        <end position="38"/>
    </location>
</feature>
<accession>A0ABU3B404</accession>
<name>A0ABU3B404_9GAMM</name>
<keyword evidence="1" id="KW-0472">Membrane</keyword>
<keyword evidence="1" id="KW-0812">Transmembrane</keyword>
<evidence type="ECO:0008006" key="4">
    <source>
        <dbReference type="Google" id="ProtNLM"/>
    </source>
</evidence>
<reference evidence="2 3" key="1">
    <citation type="submission" date="2023-09" db="EMBL/GenBank/DDBJ databases">
        <authorList>
            <person name="Rey-Velasco X."/>
        </authorList>
    </citation>
    <scope>NUCLEOTIDE SEQUENCE [LARGE SCALE GENOMIC DNA]</scope>
    <source>
        <strain evidence="2 3">P385</strain>
    </source>
</reference>
<gene>
    <name evidence="2" type="ORF">RM531_01720</name>
</gene>
<dbReference type="RefSeq" id="WP_311656816.1">
    <property type="nucleotide sequence ID" value="NZ_JAVRHY010000001.1"/>
</dbReference>
<sequence>MIPLPLQQRGGILPWLLGGGLVVGAVVIGGAAGFWLLLNLRLGLTISEQPLALGLPDELEVETEVTNVLDIGMKGLINAQVPFDREVVVPMRGEYELDVSLDAQVPLDFDITYNGLLPVDTYADITARTDLDFRTIKQYRNIEIKARLPLKLKIPVNLKVPVRETIRFKYDGPLTVVANQNLNTRLETVLSTTLAVDQVVSTPVTRSFGLKLQLPDDRVKAIINHSDLKLDPSTLRLEIADDNDGPERMASPFGPAAD</sequence>
<evidence type="ECO:0000313" key="2">
    <source>
        <dbReference type="EMBL" id="MDT0617185.1"/>
    </source>
</evidence>